<feature type="transmembrane region" description="Helical" evidence="1">
    <location>
        <begin position="358"/>
        <end position="375"/>
    </location>
</feature>
<reference evidence="2 3" key="1">
    <citation type="submission" date="2019-07" db="EMBL/GenBank/DDBJ databases">
        <title>Description of 53C-WASEF.</title>
        <authorList>
            <person name="Pitt A."/>
            <person name="Hahn M.W."/>
        </authorList>
    </citation>
    <scope>NUCLEOTIDE SEQUENCE [LARGE SCALE GENOMIC DNA]</scope>
    <source>
        <strain evidence="2 3">53C-WASEF</strain>
    </source>
</reference>
<proteinExistence type="predicted"/>
<dbReference type="SUPFAM" id="SSF53850">
    <property type="entry name" value="Periplasmic binding protein-like II"/>
    <property type="match status" value="1"/>
</dbReference>
<protein>
    <submittedName>
        <fullName evidence="2">C4-dicarboxylate ABC transporter substrate-binding protein</fullName>
    </submittedName>
</protein>
<keyword evidence="3" id="KW-1185">Reference proteome</keyword>
<dbReference type="EMBL" id="VMBG01000002">
    <property type="protein sequence ID" value="TSJ76782.1"/>
    <property type="molecule type" value="Genomic_DNA"/>
</dbReference>
<dbReference type="PANTHER" id="PTHR42941:SF1">
    <property type="entry name" value="SLL1037 PROTEIN"/>
    <property type="match status" value="1"/>
</dbReference>
<dbReference type="AlphaFoldDB" id="A0A556QJI2"/>
<gene>
    <name evidence="2" type="ORF">FPL22_11710</name>
</gene>
<keyword evidence="1" id="KW-0472">Membrane</keyword>
<dbReference type="InterPro" id="IPR011852">
    <property type="entry name" value="TRAP_TAXI"/>
</dbReference>
<organism evidence="2 3">
    <name type="scientific">Rariglobus hedericola</name>
    <dbReference type="NCBI Taxonomy" id="2597822"/>
    <lineage>
        <taxon>Bacteria</taxon>
        <taxon>Pseudomonadati</taxon>
        <taxon>Verrucomicrobiota</taxon>
        <taxon>Opitutia</taxon>
        <taxon>Opitutales</taxon>
        <taxon>Opitutaceae</taxon>
        <taxon>Rariglobus</taxon>
    </lineage>
</organism>
<dbReference type="RefSeq" id="WP_144230557.1">
    <property type="nucleotide sequence ID" value="NZ_CBCRVV010000009.1"/>
</dbReference>
<name>A0A556QJI2_9BACT</name>
<evidence type="ECO:0000256" key="1">
    <source>
        <dbReference type="SAM" id="Phobius"/>
    </source>
</evidence>
<sequence>MDTPKARKRFPLVTTLIDNFGFSPGLALVVSLFITGLCVLAVIWVVKSAPPRKLYITSGPEGSSFQRWAGAYKDALAKHGVTLEVLPSSGSLNNLDRMLTKGPNGEIVDIGFISGGIAKEQKLDGLMSLGSVGYQPLWVFYRGNTTISRLSQLEGQRIAIGSTGSATRAIVQTLLQANGISGAPTVFSDLDSSSAAEALLQGQLDAVFLMGDSASTQTLRSLGRAPGIQLFTFTQADAYVRRNTFLNKISLPQGSLDLGKNLPAQDVVLVGPVVELVAREGLHSALSDLLLDVAKQVHGNASLLQKRGDFPVLVEHDFPLSDDAVRYYKSGKGILYRVVSSFWVASLLNRLLVAVVPLMLVVIPAIRLMPVAYRFRIQLKLYRCYRPLLRVERETYEPLTPERVQELLTQLEEIEVAVNRLKVPASFADRFYWLRRHLLFVRERVKNPGSTPDTASVGEG</sequence>
<keyword evidence="1" id="KW-1133">Transmembrane helix</keyword>
<dbReference type="PANTHER" id="PTHR42941">
    <property type="entry name" value="SLL1037 PROTEIN"/>
    <property type="match status" value="1"/>
</dbReference>
<evidence type="ECO:0000313" key="2">
    <source>
        <dbReference type="EMBL" id="TSJ76782.1"/>
    </source>
</evidence>
<accession>A0A556QJI2</accession>
<evidence type="ECO:0000313" key="3">
    <source>
        <dbReference type="Proteomes" id="UP000315648"/>
    </source>
</evidence>
<dbReference type="OrthoDB" id="237270at2"/>
<dbReference type="Pfam" id="PF16868">
    <property type="entry name" value="NMT1_3"/>
    <property type="match status" value="1"/>
</dbReference>
<dbReference type="Gene3D" id="3.40.190.10">
    <property type="entry name" value="Periplasmic binding protein-like II"/>
    <property type="match status" value="2"/>
</dbReference>
<comment type="caution">
    <text evidence="2">The sequence shown here is derived from an EMBL/GenBank/DDBJ whole genome shotgun (WGS) entry which is preliminary data.</text>
</comment>
<feature type="transmembrane region" description="Helical" evidence="1">
    <location>
        <begin position="20"/>
        <end position="46"/>
    </location>
</feature>
<keyword evidence="1" id="KW-0812">Transmembrane</keyword>
<dbReference type="Proteomes" id="UP000315648">
    <property type="component" value="Unassembled WGS sequence"/>
</dbReference>